<sequence length="811" mass="84323">MDSPIFTTATAAPTWEEGVIVGSGRIGAVAHGPADAITISLAHERWFPPVNPRPSAPDLRPRLDAIRQALLAGDADAASAELLAGARDSGYGDDLVWTDPLGICATLVVRTTGGVADGAAGMRRTMDPVGGEAAIEWTDLAGGRHALRLVAPRDGAACWLALESDRDSETVVELGLGGGDATSWDTGVPDASAAVRASVAGGERGILTAEAGADGPADAGGAADAADSEGGAVRAVTAADADGAWEVVGGSARTTLRTGPGATRLLRLAVATGPASATPTPDGPPRAMPTWDDLRAGQRSAHGRLVGASTLDLRGGTDTDPTTEDLWASARAGDPAARRRVVEVAYLSGRAAIISSTGELPPTLQGVWQGTWRPAWSADYTLNGNVQNGAVAGLVPTGTPELARTLLELVLPHLDDHRENARRVFDAEGMLLPARMSTHGRADHLSADYPHPFWQGCGGWILRIAADAVAATGDRGIVDDRLWELAEGVLRFAETATVTVDGVRRLVPSYSPENTPAGGRVPAATDATMDVAILRDAARATALLGRARGDASLDARWAAVVRDLPPYRVAEGGALAEWLDPRWPEQVAHRHASQLYPLWYEVDPAFVGDGDEAVRLRAAAAATVAAKIAWRAEDPTAPPGRMEMAFGLVQVGLAAAALGDAEAALTCVEWLAGDHWSPTLTTRHDAGRIFNLDASGGLPALVAAMLLGSDAGALAVLPALPAAWERGSVAGLRARGGLVVDRLDWDPDGASLVVRRVPGAGWLAPAEGTALRLPWAASMRVDGREHRAGERIRIGEDAVRVEVERLPGRVR</sequence>
<protein>
    <submittedName>
        <fullName evidence="4">Uncharacterized protein</fullName>
    </submittedName>
</protein>
<dbReference type="SUPFAM" id="SSF48208">
    <property type="entry name" value="Six-hairpin glycosidases"/>
    <property type="match status" value="1"/>
</dbReference>
<evidence type="ECO:0000259" key="2">
    <source>
        <dbReference type="Pfam" id="PF21307"/>
    </source>
</evidence>
<name>A0A251YJ18_9MICO</name>
<dbReference type="InterPro" id="IPR027414">
    <property type="entry name" value="GH95_N_dom"/>
</dbReference>
<dbReference type="EMBL" id="MDJZ01000016">
    <property type="protein sequence ID" value="OUE24247.1"/>
    <property type="molecule type" value="Genomic_DNA"/>
</dbReference>
<dbReference type="InterPro" id="IPR012341">
    <property type="entry name" value="6hp_glycosidase-like_sf"/>
</dbReference>
<feature type="domain" description="Glycosyl hydrolase family 95 N-terminal" evidence="1">
    <location>
        <begin position="10"/>
        <end position="228"/>
    </location>
</feature>
<organism evidence="4 5">
    <name type="scientific">Clavibacter michiganensis</name>
    <dbReference type="NCBI Taxonomy" id="28447"/>
    <lineage>
        <taxon>Bacteria</taxon>
        <taxon>Bacillati</taxon>
        <taxon>Actinomycetota</taxon>
        <taxon>Actinomycetes</taxon>
        <taxon>Micrococcales</taxon>
        <taxon>Microbacteriaceae</taxon>
        <taxon>Clavibacter</taxon>
    </lineage>
</organism>
<accession>A0A251YJ18</accession>
<comment type="caution">
    <text evidence="4">The sequence shown here is derived from an EMBL/GenBank/DDBJ whole genome shotgun (WGS) entry which is preliminary data.</text>
</comment>
<dbReference type="Pfam" id="PF21307">
    <property type="entry name" value="Glyco_hydro_95_C"/>
    <property type="match status" value="1"/>
</dbReference>
<dbReference type="InterPro" id="IPR054363">
    <property type="entry name" value="GH95_cat"/>
</dbReference>
<evidence type="ECO:0000259" key="1">
    <source>
        <dbReference type="Pfam" id="PF14498"/>
    </source>
</evidence>
<dbReference type="Pfam" id="PF14498">
    <property type="entry name" value="Glyco_hyd_65N_2"/>
    <property type="match status" value="1"/>
</dbReference>
<dbReference type="PANTHER" id="PTHR31084:SF0">
    <property type="entry name" value="ALPHA-L-FUCOSIDASE 2"/>
    <property type="match status" value="1"/>
</dbReference>
<dbReference type="GO" id="GO:0005975">
    <property type="term" value="P:carbohydrate metabolic process"/>
    <property type="evidence" value="ECO:0007669"/>
    <property type="project" value="InterPro"/>
</dbReference>
<dbReference type="InterPro" id="IPR008928">
    <property type="entry name" value="6-hairpin_glycosidase_sf"/>
</dbReference>
<evidence type="ECO:0000259" key="3">
    <source>
        <dbReference type="Pfam" id="PF22124"/>
    </source>
</evidence>
<proteinExistence type="predicted"/>
<dbReference type="GO" id="GO:0004560">
    <property type="term" value="F:alpha-L-fucosidase activity"/>
    <property type="evidence" value="ECO:0007669"/>
    <property type="project" value="TreeGrafter"/>
</dbReference>
<dbReference type="RefSeq" id="WP_172403792.1">
    <property type="nucleotide sequence ID" value="NZ_MDJZ01000016.1"/>
</dbReference>
<dbReference type="InterPro" id="IPR049053">
    <property type="entry name" value="AFCA-like_C"/>
</dbReference>
<evidence type="ECO:0000313" key="4">
    <source>
        <dbReference type="EMBL" id="OUE24247.1"/>
    </source>
</evidence>
<dbReference type="PANTHER" id="PTHR31084">
    <property type="entry name" value="ALPHA-L-FUCOSIDASE 2"/>
    <property type="match status" value="1"/>
</dbReference>
<dbReference type="Proteomes" id="UP000195101">
    <property type="component" value="Unassembled WGS sequence"/>
</dbReference>
<gene>
    <name evidence="4" type="ORF">BFL37_10075</name>
</gene>
<dbReference type="AlphaFoldDB" id="A0A251YJ18"/>
<evidence type="ECO:0000313" key="5">
    <source>
        <dbReference type="Proteomes" id="UP000195101"/>
    </source>
</evidence>
<feature type="domain" description="Alpha fucosidase A-like C-terminal" evidence="2">
    <location>
        <begin position="709"/>
        <end position="746"/>
    </location>
</feature>
<dbReference type="Pfam" id="PF22124">
    <property type="entry name" value="Glyco_hydro_95_cat"/>
    <property type="match status" value="1"/>
</dbReference>
<reference evidence="4 5" key="1">
    <citation type="submission" date="2016-08" db="EMBL/GenBank/DDBJ databases">
        <title>Genome sequence of Clavibacter michiganensis spp strain CFBP8019.</title>
        <authorList>
            <person name="Thapa S.P."/>
            <person name="Coaker G."/>
            <person name="Jacques M.-A."/>
        </authorList>
    </citation>
    <scope>NUCLEOTIDE SEQUENCE [LARGE SCALE GENOMIC DNA]</scope>
    <source>
        <strain evidence="4">CFBP8019</strain>
    </source>
</reference>
<dbReference type="Gene3D" id="1.50.10.10">
    <property type="match status" value="1"/>
</dbReference>
<feature type="domain" description="Glycosyl hydrolase family 95 catalytic" evidence="3">
    <location>
        <begin position="291"/>
        <end position="706"/>
    </location>
</feature>
<keyword evidence="5" id="KW-1185">Reference proteome</keyword>